<protein>
    <submittedName>
        <fullName evidence="2">Uncharacterized protein</fullName>
    </submittedName>
</protein>
<dbReference type="EMBL" id="JRKL02001395">
    <property type="protein sequence ID" value="KAF3964245.1"/>
    <property type="molecule type" value="Genomic_DNA"/>
</dbReference>
<proteinExistence type="predicted"/>
<comment type="caution">
    <text evidence="2">The sequence shown here is derived from an EMBL/GenBank/DDBJ whole genome shotgun (WGS) entry which is preliminary data.</text>
</comment>
<evidence type="ECO:0000313" key="2">
    <source>
        <dbReference type="EMBL" id="KAF3964245.1"/>
    </source>
</evidence>
<organism evidence="2 3">
    <name type="scientific">Castanea mollissima</name>
    <name type="common">Chinese chestnut</name>
    <dbReference type="NCBI Taxonomy" id="60419"/>
    <lineage>
        <taxon>Eukaryota</taxon>
        <taxon>Viridiplantae</taxon>
        <taxon>Streptophyta</taxon>
        <taxon>Embryophyta</taxon>
        <taxon>Tracheophyta</taxon>
        <taxon>Spermatophyta</taxon>
        <taxon>Magnoliopsida</taxon>
        <taxon>eudicotyledons</taxon>
        <taxon>Gunneridae</taxon>
        <taxon>Pentapetalae</taxon>
        <taxon>rosids</taxon>
        <taxon>fabids</taxon>
        <taxon>Fagales</taxon>
        <taxon>Fagaceae</taxon>
        <taxon>Castanea</taxon>
    </lineage>
</organism>
<name>A0A8J4R389_9ROSI</name>
<dbReference type="OrthoDB" id="1741057at2759"/>
<feature type="compositionally biased region" description="Basic and acidic residues" evidence="1">
    <location>
        <begin position="83"/>
        <end position="105"/>
    </location>
</feature>
<evidence type="ECO:0000256" key="1">
    <source>
        <dbReference type="SAM" id="MobiDB-lite"/>
    </source>
</evidence>
<keyword evidence="3" id="KW-1185">Reference proteome</keyword>
<dbReference type="PANTHER" id="PTHR34660">
    <property type="entry name" value="MYB-LIKE PROTEIN X"/>
    <property type="match status" value="1"/>
</dbReference>
<sequence>MSRCIPFPPPGYVWNGESGEALIELIKLNRERVEAEKERKKEKRRRKKETRRRKREKRRRKKEEKRRREDGEVGQEMQNQQNRNKDGSKKRSWEKGDNEKGRKYEAQGLETSSLTEELEQPTISEFIYDSSDNSNNIKRKRVKCSPNASHNHESHFNFQKQKHEDQAVLSSKPACSTPTCTDTLVQQEFEMDPRLSKDKFCSTSGLPTTAQEMASRTTREMCLSPFSTEVVSDEKAETAPALSLSESAASIIRDEAGMLIYGYTCNIDEDSILMAELWPFKLVDYCLASTRNMIVELETDAEADFDFMDMVIHQKPPQRQLPCRSANFAGVTFIKS</sequence>
<dbReference type="PANTHER" id="PTHR34660:SF7">
    <property type="entry name" value="DNA LIGASE-LIKE PROTEIN"/>
    <property type="match status" value="1"/>
</dbReference>
<dbReference type="AlphaFoldDB" id="A0A8J4R389"/>
<feature type="region of interest" description="Disordered" evidence="1">
    <location>
        <begin position="28"/>
        <end position="118"/>
    </location>
</feature>
<dbReference type="Proteomes" id="UP000737018">
    <property type="component" value="Unassembled WGS sequence"/>
</dbReference>
<evidence type="ECO:0000313" key="3">
    <source>
        <dbReference type="Proteomes" id="UP000737018"/>
    </source>
</evidence>
<feature type="compositionally biased region" description="Basic residues" evidence="1">
    <location>
        <begin position="40"/>
        <end position="65"/>
    </location>
</feature>
<feature type="compositionally biased region" description="Basic and acidic residues" evidence="1">
    <location>
        <begin position="28"/>
        <end position="39"/>
    </location>
</feature>
<accession>A0A8J4R389</accession>
<gene>
    <name evidence="2" type="ORF">CMV_011447</name>
</gene>
<reference evidence="2" key="1">
    <citation type="submission" date="2020-03" db="EMBL/GenBank/DDBJ databases">
        <title>Castanea mollissima Vanexum genome sequencing.</title>
        <authorList>
            <person name="Staton M."/>
        </authorList>
    </citation>
    <scope>NUCLEOTIDE SEQUENCE</scope>
    <source>
        <tissue evidence="2">Leaf</tissue>
    </source>
</reference>